<evidence type="ECO:0000256" key="1">
    <source>
        <dbReference type="ARBA" id="ARBA00009806"/>
    </source>
</evidence>
<dbReference type="GO" id="GO:0006626">
    <property type="term" value="P:protein targeting to mitochondrion"/>
    <property type="evidence" value="ECO:0007669"/>
    <property type="project" value="TreeGrafter"/>
</dbReference>
<evidence type="ECO:0000256" key="7">
    <source>
        <dbReference type="ARBA" id="ARBA00023136"/>
    </source>
</evidence>
<evidence type="ECO:0000256" key="5">
    <source>
        <dbReference type="ARBA" id="ARBA00023054"/>
    </source>
</evidence>
<evidence type="ECO:0000256" key="3">
    <source>
        <dbReference type="ARBA" id="ARBA00022787"/>
    </source>
</evidence>
<evidence type="ECO:0000256" key="6">
    <source>
        <dbReference type="ARBA" id="ARBA00023128"/>
    </source>
</evidence>
<name>A0A8C4R2G6_EPTBU</name>
<comment type="function">
    <text evidence="9">Plays a role in mitochondrial and peroxisomal fission. Promotes the recruitment and association of the fission mediator dynamin-related protein 1 (DNM1L) to the mitochondrial surface.</text>
</comment>
<keyword evidence="13" id="KW-1185">Reference proteome</keyword>
<evidence type="ECO:0000313" key="13">
    <source>
        <dbReference type="Proteomes" id="UP000694388"/>
    </source>
</evidence>
<dbReference type="InterPro" id="IPR008518">
    <property type="entry name" value="Mff/Tango-11"/>
</dbReference>
<evidence type="ECO:0000259" key="11">
    <source>
        <dbReference type="Pfam" id="PF05644"/>
    </source>
</evidence>
<keyword evidence="7" id="KW-0472">Membrane</keyword>
<evidence type="ECO:0000256" key="4">
    <source>
        <dbReference type="ARBA" id="ARBA00022989"/>
    </source>
</evidence>
<dbReference type="GO" id="GO:0090314">
    <property type="term" value="P:positive regulation of protein targeting to membrane"/>
    <property type="evidence" value="ECO:0007669"/>
    <property type="project" value="UniProtKB-UniRule"/>
</dbReference>
<feature type="region of interest" description="Disordered" evidence="10">
    <location>
        <begin position="145"/>
        <end position="197"/>
    </location>
</feature>
<dbReference type="Proteomes" id="UP000694388">
    <property type="component" value="Unplaced"/>
</dbReference>
<keyword evidence="4" id="KW-1133">Transmembrane helix</keyword>
<accession>A0A8C4R2G6</accession>
<keyword evidence="8 9" id="KW-0576">Peroxisome</keyword>
<dbReference type="GO" id="GO:0005777">
    <property type="term" value="C:peroxisome"/>
    <property type="evidence" value="ECO:0007669"/>
    <property type="project" value="UniProtKB-SubCell"/>
</dbReference>
<organism evidence="12 13">
    <name type="scientific">Eptatretus burgeri</name>
    <name type="common">Inshore hagfish</name>
    <dbReference type="NCBI Taxonomy" id="7764"/>
    <lineage>
        <taxon>Eukaryota</taxon>
        <taxon>Metazoa</taxon>
        <taxon>Chordata</taxon>
        <taxon>Craniata</taxon>
        <taxon>Vertebrata</taxon>
        <taxon>Cyclostomata</taxon>
        <taxon>Myxini</taxon>
        <taxon>Myxiniformes</taxon>
        <taxon>Myxinidae</taxon>
        <taxon>Eptatretinae</taxon>
        <taxon>Eptatretus</taxon>
    </lineage>
</organism>
<dbReference type="Pfam" id="PF05644">
    <property type="entry name" value="Miff"/>
    <property type="match status" value="1"/>
</dbReference>
<keyword evidence="6 9" id="KW-0496">Mitochondrion</keyword>
<proteinExistence type="inferred from homology"/>
<dbReference type="GO" id="GO:0000266">
    <property type="term" value="P:mitochondrial fission"/>
    <property type="evidence" value="ECO:0007669"/>
    <property type="project" value="UniProtKB-UniRule"/>
</dbReference>
<dbReference type="PANTHER" id="PTHR16501">
    <property type="entry name" value="TRANSPORT AND GOLGI ORGANIZATION PROTEIN 11"/>
    <property type="match status" value="1"/>
</dbReference>
<evidence type="ECO:0000256" key="10">
    <source>
        <dbReference type="SAM" id="MobiDB-lite"/>
    </source>
</evidence>
<evidence type="ECO:0000313" key="12">
    <source>
        <dbReference type="Ensembl" id="ENSEBUP00000023770.1"/>
    </source>
</evidence>
<dbReference type="PANTHER" id="PTHR16501:SF6">
    <property type="entry name" value="TRANSPORT AND GOLGI ORGANIZATION PROTEIN 11"/>
    <property type="match status" value="1"/>
</dbReference>
<comment type="subcellular location">
    <subcellularLocation>
        <location evidence="9">Mitochondrion outer membrane</location>
        <topology evidence="9">Single-pass type IV membrane protein</topology>
    </subcellularLocation>
    <subcellularLocation>
        <location evidence="9">Peroxisome</location>
    </subcellularLocation>
</comment>
<keyword evidence="3 9" id="KW-1000">Mitochondrion outer membrane</keyword>
<reference evidence="12" key="2">
    <citation type="submission" date="2025-09" db="UniProtKB">
        <authorList>
            <consortium name="Ensembl"/>
        </authorList>
    </citation>
    <scope>IDENTIFICATION</scope>
</reference>
<keyword evidence="2" id="KW-0812">Transmembrane</keyword>
<keyword evidence="5" id="KW-0175">Coiled coil</keyword>
<evidence type="ECO:0000256" key="2">
    <source>
        <dbReference type="ARBA" id="ARBA00022692"/>
    </source>
</evidence>
<evidence type="ECO:0000256" key="9">
    <source>
        <dbReference type="RuleBase" id="RU368040"/>
    </source>
</evidence>
<dbReference type="Ensembl" id="ENSEBUT00000024347.1">
    <property type="protein sequence ID" value="ENSEBUP00000023770.1"/>
    <property type="gene ID" value="ENSEBUG00000014647.1"/>
</dbReference>
<sequence length="279" mass="29305">MESTSFPQGKDDAGLNYDAAIASDLAFTAAISQVMRVPSCLTVATEAGGQCGSEDLPFTAMDGMPINTDDGASCIVMQVPNRIVVAGSADESSLPLSPYSSVPPPVSLRSPPRTLTVAGPQCHYMDLGGNEGSDGIGELDAKYTEDFKKSSQPGTTYVPRSSPRRHSTPASRPIRPRGPAQPPVALQGGNATEDQSLLASAQASASRVYQHMTQTLGLYAQRALPPSAQPLLASLTSTRPTEAIDINAEPSTEVQEVDLETIIRQDLSPRSSTTDMISA</sequence>
<dbReference type="GO" id="GO:0090141">
    <property type="term" value="P:positive regulation of mitochondrial fission"/>
    <property type="evidence" value="ECO:0007669"/>
    <property type="project" value="UniProtKB-UniRule"/>
</dbReference>
<dbReference type="GO" id="GO:0005741">
    <property type="term" value="C:mitochondrial outer membrane"/>
    <property type="evidence" value="ECO:0007669"/>
    <property type="project" value="UniProtKB-SubCell"/>
</dbReference>
<evidence type="ECO:0000256" key="8">
    <source>
        <dbReference type="ARBA" id="ARBA00023140"/>
    </source>
</evidence>
<reference evidence="12" key="1">
    <citation type="submission" date="2025-08" db="UniProtKB">
        <authorList>
            <consortium name="Ensembl"/>
        </authorList>
    </citation>
    <scope>IDENTIFICATION</scope>
</reference>
<dbReference type="AlphaFoldDB" id="A0A8C4R2G6"/>
<feature type="domain" description="Mff-like" evidence="11">
    <location>
        <begin position="19"/>
        <end position="225"/>
    </location>
</feature>
<feature type="region of interest" description="Disordered" evidence="10">
    <location>
        <begin position="92"/>
        <end position="111"/>
    </location>
</feature>
<feature type="compositionally biased region" description="Polar residues" evidence="10">
    <location>
        <begin position="150"/>
        <end position="159"/>
    </location>
</feature>
<dbReference type="InterPro" id="IPR039433">
    <property type="entry name" value="Mff-like_dom"/>
</dbReference>
<comment type="similarity">
    <text evidence="1 9">Belongs to the Tango11 family.</text>
</comment>
<protein>
    <recommendedName>
        <fullName evidence="9">Mitochondrial fission factor</fullName>
    </recommendedName>
</protein>